<comment type="caution">
    <text evidence="2">The sequence shown here is derived from an EMBL/GenBank/DDBJ whole genome shotgun (WGS) entry which is preliminary data.</text>
</comment>
<sequence>MKKTVRLLLGLACLLVPLFYGSVKPHSERIADAALGWTGQHLDSPYPQILLGVLVAVCAVVNELFPWHGGGGRGPGPAIPWELVLKRAGALVVVLALLAGGGWGLVSLRE</sequence>
<keyword evidence="1" id="KW-0472">Membrane</keyword>
<feature type="transmembrane region" description="Helical" evidence="1">
    <location>
        <begin position="45"/>
        <end position="67"/>
    </location>
</feature>
<organism evidence="2 3">
    <name type="scientific">Actinomadura parmotrematis</name>
    <dbReference type="NCBI Taxonomy" id="2864039"/>
    <lineage>
        <taxon>Bacteria</taxon>
        <taxon>Bacillati</taxon>
        <taxon>Actinomycetota</taxon>
        <taxon>Actinomycetes</taxon>
        <taxon>Streptosporangiales</taxon>
        <taxon>Thermomonosporaceae</taxon>
        <taxon>Actinomadura</taxon>
    </lineage>
</organism>
<feature type="transmembrane region" description="Helical" evidence="1">
    <location>
        <begin position="88"/>
        <end position="106"/>
    </location>
</feature>
<accession>A0ABS7FQR2</accession>
<dbReference type="Proteomes" id="UP000774570">
    <property type="component" value="Unassembled WGS sequence"/>
</dbReference>
<keyword evidence="3" id="KW-1185">Reference proteome</keyword>
<keyword evidence="1" id="KW-1133">Transmembrane helix</keyword>
<evidence type="ECO:0000313" key="3">
    <source>
        <dbReference type="Proteomes" id="UP000774570"/>
    </source>
</evidence>
<dbReference type="RefSeq" id="WP_220164291.1">
    <property type="nucleotide sequence ID" value="NZ_JAIBOA010000003.1"/>
</dbReference>
<gene>
    <name evidence="2" type="ORF">K1Y72_06785</name>
</gene>
<keyword evidence="1" id="KW-0812">Transmembrane</keyword>
<evidence type="ECO:0000313" key="2">
    <source>
        <dbReference type="EMBL" id="MBW8482064.1"/>
    </source>
</evidence>
<protein>
    <recommendedName>
        <fullName evidence="4">Transmembrane protein</fullName>
    </recommendedName>
</protein>
<name>A0ABS7FQR2_9ACTN</name>
<dbReference type="EMBL" id="JAIBOA010000003">
    <property type="protein sequence ID" value="MBW8482064.1"/>
    <property type="molecule type" value="Genomic_DNA"/>
</dbReference>
<reference evidence="2 3" key="1">
    <citation type="submission" date="2021-07" db="EMBL/GenBank/DDBJ databases">
        <title>Actinomadura sp. PM05-2 isolated from lichen.</title>
        <authorList>
            <person name="Somphong A."/>
            <person name="Phongsopitanun W."/>
            <person name="Tanasupawat S."/>
            <person name="Peongsungnone V."/>
        </authorList>
    </citation>
    <scope>NUCLEOTIDE SEQUENCE [LARGE SCALE GENOMIC DNA]</scope>
    <source>
        <strain evidence="2 3">PM05-2</strain>
    </source>
</reference>
<evidence type="ECO:0008006" key="4">
    <source>
        <dbReference type="Google" id="ProtNLM"/>
    </source>
</evidence>
<evidence type="ECO:0000256" key="1">
    <source>
        <dbReference type="SAM" id="Phobius"/>
    </source>
</evidence>
<proteinExistence type="predicted"/>